<dbReference type="CDD" id="cd20292">
    <property type="entry name" value="cupin_QdtA-like"/>
    <property type="match status" value="1"/>
</dbReference>
<dbReference type="RefSeq" id="WP_183513450.1">
    <property type="nucleotide sequence ID" value="NZ_BSPG01000045.1"/>
</dbReference>
<evidence type="ECO:0000259" key="1">
    <source>
        <dbReference type="Pfam" id="PF05523"/>
    </source>
</evidence>
<dbReference type="InterPro" id="IPR011051">
    <property type="entry name" value="RmlC_Cupin_sf"/>
</dbReference>
<dbReference type="Gene3D" id="2.60.120.10">
    <property type="entry name" value="Jelly Rolls"/>
    <property type="match status" value="1"/>
</dbReference>
<evidence type="ECO:0000313" key="2">
    <source>
        <dbReference type="EMBL" id="GLS46546.1"/>
    </source>
</evidence>
<protein>
    <submittedName>
        <fullName evidence="2">dTDP-6-deoxy-3,4-keto-hexulose isomerase</fullName>
    </submittedName>
</protein>
<comment type="caution">
    <text evidence="2">The sequence shown here is derived from an EMBL/GenBank/DDBJ whole genome shotgun (WGS) entry which is preliminary data.</text>
</comment>
<dbReference type="SUPFAM" id="SSF51182">
    <property type="entry name" value="RmlC-like cupins"/>
    <property type="match status" value="1"/>
</dbReference>
<keyword evidence="3" id="KW-1185">Reference proteome</keyword>
<organism evidence="2 3">
    <name type="scientific">Methylobacterium brachythecii</name>
    <dbReference type="NCBI Taxonomy" id="1176177"/>
    <lineage>
        <taxon>Bacteria</taxon>
        <taxon>Pseudomonadati</taxon>
        <taxon>Pseudomonadota</taxon>
        <taxon>Alphaproteobacteria</taxon>
        <taxon>Hyphomicrobiales</taxon>
        <taxon>Methylobacteriaceae</taxon>
        <taxon>Methylobacterium</taxon>
    </lineage>
</organism>
<gene>
    <name evidence="2" type="ORF">GCM10007884_45400</name>
</gene>
<dbReference type="GO" id="GO:0016853">
    <property type="term" value="F:isomerase activity"/>
    <property type="evidence" value="ECO:0007669"/>
    <property type="project" value="UniProtKB-KW"/>
</dbReference>
<dbReference type="Proteomes" id="UP001156881">
    <property type="component" value="Unassembled WGS sequence"/>
</dbReference>
<evidence type="ECO:0000313" key="3">
    <source>
        <dbReference type="Proteomes" id="UP001156881"/>
    </source>
</evidence>
<dbReference type="Pfam" id="PF05523">
    <property type="entry name" value="FdtA"/>
    <property type="match status" value="1"/>
</dbReference>
<keyword evidence="2" id="KW-0413">Isomerase</keyword>
<dbReference type="InterPro" id="IPR014710">
    <property type="entry name" value="RmlC-like_jellyroll"/>
</dbReference>
<dbReference type="InterPro" id="IPR008894">
    <property type="entry name" value="QdtA_cupin_dom"/>
</dbReference>
<sequence>MWKLINFRKIFDSRGNLTPIEGEEDISFRIARVYYLYDIPSGSVRAGHAHTQLQQIYIPVSGSFDVELTDGTNTDVLQLNRPDQGLYIGPGVWRIIKNFSAGSVCLVLASAKYDEEEYIRDKDNFDLFVQKHLQKSQ</sequence>
<dbReference type="EMBL" id="BSPG01000045">
    <property type="protein sequence ID" value="GLS46546.1"/>
    <property type="molecule type" value="Genomic_DNA"/>
</dbReference>
<reference evidence="3" key="1">
    <citation type="journal article" date="2019" name="Int. J. Syst. Evol. Microbiol.">
        <title>The Global Catalogue of Microorganisms (GCM) 10K type strain sequencing project: providing services to taxonomists for standard genome sequencing and annotation.</title>
        <authorList>
            <consortium name="The Broad Institute Genomics Platform"/>
            <consortium name="The Broad Institute Genome Sequencing Center for Infectious Disease"/>
            <person name="Wu L."/>
            <person name="Ma J."/>
        </authorList>
    </citation>
    <scope>NUCLEOTIDE SEQUENCE [LARGE SCALE GENOMIC DNA]</scope>
    <source>
        <strain evidence="3">NBRC 107710</strain>
    </source>
</reference>
<name>A0ABQ6D950_9HYPH</name>
<proteinExistence type="predicted"/>
<feature type="domain" description="Sugar 3,4-ketoisomerase QdtA cupin" evidence="1">
    <location>
        <begin position="3"/>
        <end position="127"/>
    </location>
</feature>
<accession>A0ABQ6D950</accession>